<protein>
    <recommendedName>
        <fullName evidence="9">Deoxyuridine 5'-triphosphate nucleotidohydrolase</fullName>
        <shortName evidence="9">dUTPase</shortName>
        <ecNumber evidence="9">3.6.1.23</ecNumber>
    </recommendedName>
    <alternativeName>
        <fullName evidence="9">dUTP pyrophosphatase</fullName>
    </alternativeName>
</protein>
<dbReference type="FunFam" id="2.70.40.10:FF:000004">
    <property type="entry name" value="Deoxyuridine triphosphatase"/>
    <property type="match status" value="1"/>
</dbReference>
<comment type="catalytic activity">
    <reaction evidence="7 9">
        <text>dUTP + H2O = dUMP + diphosphate + H(+)</text>
        <dbReference type="Rhea" id="RHEA:10248"/>
        <dbReference type="ChEBI" id="CHEBI:15377"/>
        <dbReference type="ChEBI" id="CHEBI:15378"/>
        <dbReference type="ChEBI" id="CHEBI:33019"/>
        <dbReference type="ChEBI" id="CHEBI:61555"/>
        <dbReference type="ChEBI" id="CHEBI:246422"/>
        <dbReference type="EC" id="3.6.1.23"/>
    </reaction>
</comment>
<dbReference type="NCBIfam" id="NF001862">
    <property type="entry name" value="PRK00601.1"/>
    <property type="match status" value="1"/>
</dbReference>
<comment type="caution">
    <text evidence="12">The sequence shown here is derived from an EMBL/GenBank/DDBJ whole genome shotgun (WGS) entry which is preliminary data.</text>
</comment>
<reference evidence="12 13" key="1">
    <citation type="journal article" date="2018" name="Gigascience">
        <title>Genomes of trombidid mites reveal novel predicted allergens and laterally-transferred genes associated with secondary metabolism.</title>
        <authorList>
            <person name="Dong X."/>
            <person name="Chaisiri K."/>
            <person name="Xia D."/>
            <person name="Armstrong S.D."/>
            <person name="Fang Y."/>
            <person name="Donnelly M.J."/>
            <person name="Kadowaki T."/>
            <person name="McGarry J.W."/>
            <person name="Darby A.C."/>
            <person name="Makepeace B.L."/>
        </authorList>
    </citation>
    <scope>NUCLEOTIDE SEQUENCE [LARGE SCALE GENOMIC DNA]</scope>
    <source>
        <strain evidence="12">UoL-UT</strain>
    </source>
</reference>
<evidence type="ECO:0000256" key="8">
    <source>
        <dbReference type="ARBA" id="ARBA00057946"/>
    </source>
</evidence>
<name>A0A443SNE5_9ACAR</name>
<comment type="cofactor">
    <cofactor evidence="1 9">
        <name>Mg(2+)</name>
        <dbReference type="ChEBI" id="CHEBI:18420"/>
    </cofactor>
</comment>
<evidence type="ECO:0000256" key="1">
    <source>
        <dbReference type="ARBA" id="ARBA00001946"/>
    </source>
</evidence>
<dbReference type="Proteomes" id="UP000288716">
    <property type="component" value="Unassembled WGS sequence"/>
</dbReference>
<dbReference type="CDD" id="cd07557">
    <property type="entry name" value="trimeric_dUTPase"/>
    <property type="match status" value="1"/>
</dbReference>
<gene>
    <name evidence="12" type="ORF">B4U80_03127</name>
</gene>
<keyword evidence="4 9" id="KW-0378">Hydrolase</keyword>
<dbReference type="GO" id="GO:0004170">
    <property type="term" value="F:dUTP diphosphatase activity"/>
    <property type="evidence" value="ECO:0007669"/>
    <property type="project" value="UniProtKB-UniRule"/>
</dbReference>
<dbReference type="NCBIfam" id="TIGR00576">
    <property type="entry name" value="dut"/>
    <property type="match status" value="1"/>
</dbReference>
<dbReference type="EMBL" id="NCKV01001109">
    <property type="protein sequence ID" value="RWS29003.1"/>
    <property type="molecule type" value="Genomic_DNA"/>
</dbReference>
<dbReference type="InterPro" id="IPR029054">
    <property type="entry name" value="dUTPase-like"/>
</dbReference>
<keyword evidence="13" id="KW-1185">Reference proteome</keyword>
<keyword evidence="6 9" id="KW-0546">Nucleotide metabolism</keyword>
<evidence type="ECO:0000256" key="3">
    <source>
        <dbReference type="ARBA" id="ARBA00006581"/>
    </source>
</evidence>
<comment type="function">
    <text evidence="9">Involved in nucleotide metabolism via production of dUMP, the immediate precursor of thymidine nucleotides, and decreases the intracellular concentration of dUTP so that uracil cannot be incorporated into DNA.</text>
</comment>
<evidence type="ECO:0000256" key="9">
    <source>
        <dbReference type="RuleBase" id="RU367024"/>
    </source>
</evidence>
<dbReference type="VEuPathDB" id="VectorBase:LDEU003036"/>
<dbReference type="GO" id="GO:0006226">
    <property type="term" value="P:dUMP biosynthetic process"/>
    <property type="evidence" value="ECO:0007669"/>
    <property type="project" value="UniProtKB-UniRule"/>
</dbReference>
<feature type="region of interest" description="Disordered" evidence="10">
    <location>
        <begin position="139"/>
        <end position="162"/>
    </location>
</feature>
<dbReference type="InterPro" id="IPR008181">
    <property type="entry name" value="dUTPase"/>
</dbReference>
<evidence type="ECO:0000313" key="12">
    <source>
        <dbReference type="EMBL" id="RWS29003.1"/>
    </source>
</evidence>
<feature type="domain" description="dUTPase-like" evidence="11">
    <location>
        <begin position="15"/>
        <end position="143"/>
    </location>
</feature>
<dbReference type="InterPro" id="IPR036157">
    <property type="entry name" value="dUTPase-like_sf"/>
</dbReference>
<dbReference type="PANTHER" id="PTHR11241:SF0">
    <property type="entry name" value="DEOXYURIDINE 5'-TRIPHOSPHATE NUCLEOTIDOHYDROLASE"/>
    <property type="match status" value="1"/>
</dbReference>
<sequence length="162" mass="17427">MSGKSVLKFKKITANAIKPTRGSQLAAGYDLYSAYDYLIPAKGKEIVKTDLQVMVPDGCYGRVAPRSGLAVKSFIDVGAGVIDADYRGNVGVVLFNFGENEFKVSKGDRIAQLICEKIEIPELEEVDCVDDTLRGENGFGSTGVQTPKSPVKSIVQSPIKAH</sequence>
<organism evidence="12 13">
    <name type="scientific">Leptotrombidium deliense</name>
    <dbReference type="NCBI Taxonomy" id="299467"/>
    <lineage>
        <taxon>Eukaryota</taxon>
        <taxon>Metazoa</taxon>
        <taxon>Ecdysozoa</taxon>
        <taxon>Arthropoda</taxon>
        <taxon>Chelicerata</taxon>
        <taxon>Arachnida</taxon>
        <taxon>Acari</taxon>
        <taxon>Acariformes</taxon>
        <taxon>Trombidiformes</taxon>
        <taxon>Prostigmata</taxon>
        <taxon>Anystina</taxon>
        <taxon>Parasitengona</taxon>
        <taxon>Trombiculoidea</taxon>
        <taxon>Trombiculidae</taxon>
        <taxon>Leptotrombidium</taxon>
    </lineage>
</organism>
<keyword evidence="5 9" id="KW-0460">Magnesium</keyword>
<accession>A0A443SNE5</accession>
<dbReference type="Gene3D" id="2.70.40.10">
    <property type="match status" value="1"/>
</dbReference>
<dbReference type="Pfam" id="PF00692">
    <property type="entry name" value="dUTPase"/>
    <property type="match status" value="1"/>
</dbReference>
<dbReference type="AlphaFoldDB" id="A0A443SNE5"/>
<dbReference type="EC" id="3.6.1.23" evidence="9"/>
<evidence type="ECO:0000256" key="5">
    <source>
        <dbReference type="ARBA" id="ARBA00022842"/>
    </source>
</evidence>
<dbReference type="GO" id="GO:0046081">
    <property type="term" value="P:dUTP catabolic process"/>
    <property type="evidence" value="ECO:0007669"/>
    <property type="project" value="UniProtKB-UniRule"/>
</dbReference>
<dbReference type="SUPFAM" id="SSF51283">
    <property type="entry name" value="dUTPase-like"/>
    <property type="match status" value="1"/>
</dbReference>
<comment type="similarity">
    <text evidence="3 9">Belongs to the dUTPase family.</text>
</comment>
<comment type="pathway">
    <text evidence="2 9">Pyrimidine metabolism; dUMP biosynthesis; dUMP from dCTP (dUTP route): step 2/2.</text>
</comment>
<evidence type="ECO:0000313" key="13">
    <source>
        <dbReference type="Proteomes" id="UP000288716"/>
    </source>
</evidence>
<dbReference type="GO" id="GO:0000287">
    <property type="term" value="F:magnesium ion binding"/>
    <property type="evidence" value="ECO:0007669"/>
    <property type="project" value="UniProtKB-UniRule"/>
</dbReference>
<dbReference type="UniPathway" id="UPA00610">
    <property type="reaction ID" value="UER00666"/>
</dbReference>
<evidence type="ECO:0000256" key="6">
    <source>
        <dbReference type="ARBA" id="ARBA00023080"/>
    </source>
</evidence>
<dbReference type="STRING" id="299467.A0A443SNE5"/>
<dbReference type="OrthoDB" id="10018367at2759"/>
<dbReference type="PANTHER" id="PTHR11241">
    <property type="entry name" value="DEOXYURIDINE 5'-TRIPHOSPHATE NUCLEOTIDOHYDROLASE"/>
    <property type="match status" value="1"/>
</dbReference>
<evidence type="ECO:0000259" key="11">
    <source>
        <dbReference type="Pfam" id="PF00692"/>
    </source>
</evidence>
<dbReference type="InterPro" id="IPR033704">
    <property type="entry name" value="dUTPase_trimeric"/>
</dbReference>
<comment type="function">
    <text evidence="8">Catalyzes the cleavage of 2'-deoxyuridine 5'-triphosphate (dUTP) into 2'-deoxyuridine 5'-monophosphate (dUMP) and inorganic pyrophosphate and through its action efficiently prevents uracil misincorporation into DNA and at the same time provides dUMP, the substrate for de novo thymidylate biosynthesis. Inhibits peroxisome proliferator-activated receptor (PPAR) activity by binding of its N-terminal to PPAR, preventing the latter's dimerization with retinoid X receptor. Essential for embryonic development.</text>
</comment>
<evidence type="ECO:0000256" key="10">
    <source>
        <dbReference type="SAM" id="MobiDB-lite"/>
    </source>
</evidence>
<proteinExistence type="inferred from homology"/>
<evidence type="ECO:0000256" key="7">
    <source>
        <dbReference type="ARBA" id="ARBA00047686"/>
    </source>
</evidence>
<keyword evidence="9" id="KW-0479">Metal-binding</keyword>
<evidence type="ECO:0000256" key="2">
    <source>
        <dbReference type="ARBA" id="ARBA00005142"/>
    </source>
</evidence>
<evidence type="ECO:0000256" key="4">
    <source>
        <dbReference type="ARBA" id="ARBA00022801"/>
    </source>
</evidence>